<protein>
    <submittedName>
        <fullName evidence="1">Uncharacterized protein</fullName>
    </submittedName>
</protein>
<sequence>MIPARDQVIGGIRDRLPKMAEKIMDAIIKAMDNASMIPIEVMIPTSTAQEVLDYIISRCKEAGWTVTVQTDPGYPGGDQRDSMFVKIVLS</sequence>
<gene>
    <name evidence="1" type="ORF">A2827_01255</name>
</gene>
<accession>A0A1G2H586</accession>
<name>A0A1G2H586_9BACT</name>
<comment type="caution">
    <text evidence="1">The sequence shown here is derived from an EMBL/GenBank/DDBJ whole genome shotgun (WGS) entry which is preliminary data.</text>
</comment>
<evidence type="ECO:0000313" key="1">
    <source>
        <dbReference type="EMBL" id="OGZ57654.1"/>
    </source>
</evidence>
<evidence type="ECO:0000313" key="2">
    <source>
        <dbReference type="Proteomes" id="UP000177932"/>
    </source>
</evidence>
<organism evidence="1 2">
    <name type="scientific">Candidatus Spechtbacteria bacterium RIFCSPHIGHO2_01_FULL_43_30</name>
    <dbReference type="NCBI Taxonomy" id="1802158"/>
    <lineage>
        <taxon>Bacteria</taxon>
        <taxon>Candidatus Spechtiibacteriota</taxon>
    </lineage>
</organism>
<reference evidence="1 2" key="1">
    <citation type="journal article" date="2016" name="Nat. Commun.">
        <title>Thousands of microbial genomes shed light on interconnected biogeochemical processes in an aquifer system.</title>
        <authorList>
            <person name="Anantharaman K."/>
            <person name="Brown C.T."/>
            <person name="Hug L.A."/>
            <person name="Sharon I."/>
            <person name="Castelle C.J."/>
            <person name="Probst A.J."/>
            <person name="Thomas B.C."/>
            <person name="Singh A."/>
            <person name="Wilkins M.J."/>
            <person name="Karaoz U."/>
            <person name="Brodie E.L."/>
            <person name="Williams K.H."/>
            <person name="Hubbard S.S."/>
            <person name="Banfield J.F."/>
        </authorList>
    </citation>
    <scope>NUCLEOTIDE SEQUENCE [LARGE SCALE GENOMIC DNA]</scope>
</reference>
<dbReference type="AlphaFoldDB" id="A0A1G2H586"/>
<dbReference type="Proteomes" id="UP000177932">
    <property type="component" value="Unassembled WGS sequence"/>
</dbReference>
<dbReference type="EMBL" id="MHOD01000025">
    <property type="protein sequence ID" value="OGZ57654.1"/>
    <property type="molecule type" value="Genomic_DNA"/>
</dbReference>
<proteinExistence type="predicted"/>